<sequence length="300" mass="34996">MENLSKRPTITGDLQNVFNYAFIETASYHFIVPKPEKYISVHMTDKINHCMDCGNDLKVQYNENGLVYIANNRMEKQKKLYEKYHLQLPKLGEENFTYFQDGYCAICAQNHIYNQSKGQDVCNACMELNQLDEGLMINAQDLIEKVVHTWIYRIKSKDELKNLDLSTYLAIRELICGVIFGQKDLLDKILQVYQSKVAEKKILIQSILDEIATPSFAGYVARPTTVYETMDDNLYNEYTVVFPSESTPEENFYVLKEVEKNRVAMFLGQKRIESVDELLSETIFSDIWIEWLMQHLNNLK</sequence>
<dbReference type="KEGG" id="sgbi:P3F81_07235"/>
<protein>
    <submittedName>
        <fullName evidence="1">Uncharacterized protein</fullName>
    </submittedName>
</protein>
<name>A0A9Y2AGT4_9FIRM</name>
<dbReference type="AlphaFoldDB" id="A0A9Y2AGT4"/>
<keyword evidence="2" id="KW-1185">Reference proteome</keyword>
<dbReference type="EMBL" id="CP120678">
    <property type="protein sequence ID" value="WIW69716.1"/>
    <property type="molecule type" value="Genomic_DNA"/>
</dbReference>
<dbReference type="Proteomes" id="UP001243623">
    <property type="component" value="Chromosome"/>
</dbReference>
<organism evidence="1 2">
    <name type="scientific">Selenobaculum gibii</name>
    <dbReference type="NCBI Taxonomy" id="3054208"/>
    <lineage>
        <taxon>Bacteria</taxon>
        <taxon>Bacillati</taxon>
        <taxon>Bacillota</taxon>
        <taxon>Negativicutes</taxon>
        <taxon>Selenomonadales</taxon>
        <taxon>Selenomonadaceae</taxon>
        <taxon>Selenobaculum</taxon>
    </lineage>
</organism>
<accession>A0A9Y2AGT4</accession>
<proteinExistence type="predicted"/>
<dbReference type="RefSeq" id="WP_147669198.1">
    <property type="nucleotide sequence ID" value="NZ_CP120678.1"/>
</dbReference>
<gene>
    <name evidence="1" type="ORF">P3F81_07235</name>
</gene>
<reference evidence="1" key="1">
    <citation type="submission" date="2023-03" db="EMBL/GenBank/DDBJ databases">
        <title>Selenobaculum gbiensis gen. nov. sp. nov., a new bacterium isolated from the gut microbiota of IBD patient.</title>
        <authorList>
            <person name="Yeo S."/>
            <person name="Park H."/>
            <person name="Huh C.S."/>
        </authorList>
    </citation>
    <scope>NUCLEOTIDE SEQUENCE</scope>
    <source>
        <strain evidence="1">ICN-92133</strain>
    </source>
</reference>
<evidence type="ECO:0000313" key="2">
    <source>
        <dbReference type="Proteomes" id="UP001243623"/>
    </source>
</evidence>
<evidence type="ECO:0000313" key="1">
    <source>
        <dbReference type="EMBL" id="WIW69716.1"/>
    </source>
</evidence>